<evidence type="ECO:0000256" key="3">
    <source>
        <dbReference type="ARBA" id="ARBA00023163"/>
    </source>
</evidence>
<feature type="DNA-binding region" description="H-T-H motif" evidence="4">
    <location>
        <begin position="29"/>
        <end position="48"/>
    </location>
</feature>
<comment type="caution">
    <text evidence="6">The sequence shown here is derived from an EMBL/GenBank/DDBJ whole genome shotgun (WGS) entry which is preliminary data.</text>
</comment>
<evidence type="ECO:0000313" key="7">
    <source>
        <dbReference type="Proteomes" id="UP000316298"/>
    </source>
</evidence>
<dbReference type="PROSITE" id="PS50977">
    <property type="entry name" value="HTH_TETR_2"/>
    <property type="match status" value="1"/>
</dbReference>
<organism evidence="6 7">
    <name type="scientific">Kribbella jejuensis</name>
    <dbReference type="NCBI Taxonomy" id="236068"/>
    <lineage>
        <taxon>Bacteria</taxon>
        <taxon>Bacillati</taxon>
        <taxon>Actinomycetota</taxon>
        <taxon>Actinomycetes</taxon>
        <taxon>Propionibacteriales</taxon>
        <taxon>Kribbellaceae</taxon>
        <taxon>Kribbella</taxon>
    </lineage>
</organism>
<dbReference type="PANTHER" id="PTHR30055">
    <property type="entry name" value="HTH-TYPE TRANSCRIPTIONAL REGULATOR RUTR"/>
    <property type="match status" value="1"/>
</dbReference>
<keyword evidence="3" id="KW-0804">Transcription</keyword>
<gene>
    <name evidence="6" type="ORF">FB475_5975</name>
</gene>
<dbReference type="Pfam" id="PF00440">
    <property type="entry name" value="TetR_N"/>
    <property type="match status" value="1"/>
</dbReference>
<dbReference type="InterPro" id="IPR001647">
    <property type="entry name" value="HTH_TetR"/>
</dbReference>
<evidence type="ECO:0000259" key="5">
    <source>
        <dbReference type="PROSITE" id="PS50977"/>
    </source>
</evidence>
<sequence>MGRWEPNATDRLVVAALELFETNGYENTTVIGIAERAGLTKSTFFRHFQDKREVLFGRSSLADVLAEGIAKAPADAEPLEAVACALELLAQDVFTPERRDFIARRQAVVATHPELREREALKGLGLIAAMTGALERRGLPALTARVTAELGALALELAYTRWGSASRDFTEVAREALDEVRSAAPAR</sequence>
<proteinExistence type="predicted"/>
<dbReference type="Gene3D" id="1.10.357.10">
    <property type="entry name" value="Tetracycline Repressor, domain 2"/>
    <property type="match status" value="1"/>
</dbReference>
<dbReference type="InterPro" id="IPR009057">
    <property type="entry name" value="Homeodomain-like_sf"/>
</dbReference>
<reference evidence="6 7" key="1">
    <citation type="submission" date="2019-06" db="EMBL/GenBank/DDBJ databases">
        <title>Sequencing the genomes of 1000 actinobacteria strains.</title>
        <authorList>
            <person name="Klenk H.-P."/>
        </authorList>
    </citation>
    <scope>NUCLEOTIDE SEQUENCE [LARGE SCALE GENOMIC DNA]</scope>
    <source>
        <strain evidence="6 7">DSM 17305</strain>
    </source>
</reference>
<evidence type="ECO:0000256" key="1">
    <source>
        <dbReference type="ARBA" id="ARBA00023015"/>
    </source>
</evidence>
<protein>
    <submittedName>
        <fullName evidence="6">TetR family transcriptional regulator</fullName>
    </submittedName>
</protein>
<dbReference type="EMBL" id="VFMM01000003">
    <property type="protein sequence ID" value="TQJ06315.1"/>
    <property type="molecule type" value="Genomic_DNA"/>
</dbReference>
<dbReference type="Proteomes" id="UP000316298">
    <property type="component" value="Unassembled WGS sequence"/>
</dbReference>
<dbReference type="InterPro" id="IPR050109">
    <property type="entry name" value="HTH-type_TetR-like_transc_reg"/>
</dbReference>
<dbReference type="SUPFAM" id="SSF46689">
    <property type="entry name" value="Homeodomain-like"/>
    <property type="match status" value="1"/>
</dbReference>
<evidence type="ECO:0000313" key="6">
    <source>
        <dbReference type="EMBL" id="TQJ06315.1"/>
    </source>
</evidence>
<keyword evidence="1" id="KW-0805">Transcription regulation</keyword>
<dbReference type="GO" id="GO:0000976">
    <property type="term" value="F:transcription cis-regulatory region binding"/>
    <property type="evidence" value="ECO:0007669"/>
    <property type="project" value="TreeGrafter"/>
</dbReference>
<dbReference type="OrthoDB" id="4746440at2"/>
<dbReference type="GO" id="GO:0003700">
    <property type="term" value="F:DNA-binding transcription factor activity"/>
    <property type="evidence" value="ECO:0007669"/>
    <property type="project" value="TreeGrafter"/>
</dbReference>
<name>A0A542DTI7_9ACTN</name>
<dbReference type="AlphaFoldDB" id="A0A542DTI7"/>
<evidence type="ECO:0000256" key="2">
    <source>
        <dbReference type="ARBA" id="ARBA00023125"/>
    </source>
</evidence>
<feature type="domain" description="HTH tetR-type" evidence="5">
    <location>
        <begin position="6"/>
        <end position="66"/>
    </location>
</feature>
<dbReference type="PRINTS" id="PR00455">
    <property type="entry name" value="HTHTETR"/>
</dbReference>
<keyword evidence="2 4" id="KW-0238">DNA-binding</keyword>
<evidence type="ECO:0000256" key="4">
    <source>
        <dbReference type="PROSITE-ProRule" id="PRU00335"/>
    </source>
</evidence>
<dbReference type="RefSeq" id="WP_141860513.1">
    <property type="nucleotide sequence ID" value="NZ_BAAAKA010000014.1"/>
</dbReference>
<dbReference type="PANTHER" id="PTHR30055:SF238">
    <property type="entry name" value="MYCOFACTOCIN BIOSYNTHESIS TRANSCRIPTIONAL REGULATOR MFTR-RELATED"/>
    <property type="match status" value="1"/>
</dbReference>
<keyword evidence="7" id="KW-1185">Reference proteome</keyword>
<accession>A0A542DTI7</accession>